<feature type="domain" description="Amino acid transporter transmembrane" evidence="7">
    <location>
        <begin position="1"/>
        <end position="106"/>
    </location>
</feature>
<dbReference type="Pfam" id="PF01490">
    <property type="entry name" value="Aa_trans"/>
    <property type="match status" value="1"/>
</dbReference>
<reference evidence="8" key="1">
    <citation type="submission" date="2023-05" db="EMBL/GenBank/DDBJ databases">
        <authorList>
            <person name="Stuckert A."/>
        </authorList>
    </citation>
    <scope>NUCLEOTIDE SEQUENCE</scope>
</reference>
<evidence type="ECO:0000259" key="7">
    <source>
        <dbReference type="Pfam" id="PF01490"/>
    </source>
</evidence>
<keyword evidence="5 6" id="KW-0472">Membrane</keyword>
<keyword evidence="3 6" id="KW-0812">Transmembrane</keyword>
<dbReference type="InterPro" id="IPR013057">
    <property type="entry name" value="AA_transpt_TM"/>
</dbReference>
<evidence type="ECO:0000256" key="4">
    <source>
        <dbReference type="ARBA" id="ARBA00022989"/>
    </source>
</evidence>
<dbReference type="EMBL" id="CATNWA010017427">
    <property type="protein sequence ID" value="CAI9600438.1"/>
    <property type="molecule type" value="Genomic_DNA"/>
</dbReference>
<comment type="caution">
    <text evidence="8">The sequence shown here is derived from an EMBL/GenBank/DDBJ whole genome shotgun (WGS) entry which is preliminary data.</text>
</comment>
<feature type="non-terminal residue" evidence="8">
    <location>
        <position position="107"/>
    </location>
</feature>
<keyword evidence="2" id="KW-0813">Transport</keyword>
<feature type="transmembrane region" description="Helical" evidence="6">
    <location>
        <begin position="12"/>
        <end position="33"/>
    </location>
</feature>
<dbReference type="PANTHER" id="PTHR22950">
    <property type="entry name" value="AMINO ACID TRANSPORTER"/>
    <property type="match status" value="1"/>
</dbReference>
<feature type="transmembrane region" description="Helical" evidence="6">
    <location>
        <begin position="58"/>
        <end position="82"/>
    </location>
</feature>
<protein>
    <recommendedName>
        <fullName evidence="7">Amino acid transporter transmembrane domain-containing protein</fullName>
    </recommendedName>
</protein>
<dbReference type="PANTHER" id="PTHR22950:SF190">
    <property type="entry name" value="NEUTRAL AMINO ACID UNIPORTER 4"/>
    <property type="match status" value="1"/>
</dbReference>
<dbReference type="Proteomes" id="UP001162483">
    <property type="component" value="Unassembled WGS sequence"/>
</dbReference>
<evidence type="ECO:0000313" key="8">
    <source>
        <dbReference type="EMBL" id="CAI9600438.1"/>
    </source>
</evidence>
<evidence type="ECO:0000313" key="9">
    <source>
        <dbReference type="Proteomes" id="UP001162483"/>
    </source>
</evidence>
<keyword evidence="4 6" id="KW-1133">Transmembrane helix</keyword>
<keyword evidence="9" id="KW-1185">Reference proteome</keyword>
<evidence type="ECO:0000256" key="2">
    <source>
        <dbReference type="ARBA" id="ARBA00022448"/>
    </source>
</evidence>
<sequence length="107" mass="12076">MRNKKEFSKALNIGMAIVTVLYISLATVGYLSFGEKIKGSITLNLPQDSWVYQLVKALYSFGIFVTYAIQYYVPAEIILPLVTSRISKKWKLACELAMRTLLVCITC</sequence>
<comment type="subcellular location">
    <subcellularLocation>
        <location evidence="1">Membrane</location>
        <topology evidence="1">Multi-pass membrane protein</topology>
    </subcellularLocation>
</comment>
<evidence type="ECO:0000256" key="3">
    <source>
        <dbReference type="ARBA" id="ARBA00022692"/>
    </source>
</evidence>
<name>A0ABN9FYP8_9NEOB</name>
<evidence type="ECO:0000256" key="6">
    <source>
        <dbReference type="SAM" id="Phobius"/>
    </source>
</evidence>
<proteinExistence type="predicted"/>
<gene>
    <name evidence="8" type="ORF">SPARVUS_LOCUS12744462</name>
</gene>
<evidence type="ECO:0000256" key="1">
    <source>
        <dbReference type="ARBA" id="ARBA00004141"/>
    </source>
</evidence>
<evidence type="ECO:0000256" key="5">
    <source>
        <dbReference type="ARBA" id="ARBA00023136"/>
    </source>
</evidence>
<organism evidence="8 9">
    <name type="scientific">Staurois parvus</name>
    <dbReference type="NCBI Taxonomy" id="386267"/>
    <lineage>
        <taxon>Eukaryota</taxon>
        <taxon>Metazoa</taxon>
        <taxon>Chordata</taxon>
        <taxon>Craniata</taxon>
        <taxon>Vertebrata</taxon>
        <taxon>Euteleostomi</taxon>
        <taxon>Amphibia</taxon>
        <taxon>Batrachia</taxon>
        <taxon>Anura</taxon>
        <taxon>Neobatrachia</taxon>
        <taxon>Ranoidea</taxon>
        <taxon>Ranidae</taxon>
        <taxon>Staurois</taxon>
    </lineage>
</organism>
<accession>A0ABN9FYP8</accession>